<dbReference type="AlphaFoldDB" id="A0A2Z7AZS1"/>
<dbReference type="OrthoDB" id="1717320at2759"/>
<organism evidence="1 2">
    <name type="scientific">Dorcoceras hygrometricum</name>
    <dbReference type="NCBI Taxonomy" id="472368"/>
    <lineage>
        <taxon>Eukaryota</taxon>
        <taxon>Viridiplantae</taxon>
        <taxon>Streptophyta</taxon>
        <taxon>Embryophyta</taxon>
        <taxon>Tracheophyta</taxon>
        <taxon>Spermatophyta</taxon>
        <taxon>Magnoliopsida</taxon>
        <taxon>eudicotyledons</taxon>
        <taxon>Gunneridae</taxon>
        <taxon>Pentapetalae</taxon>
        <taxon>asterids</taxon>
        <taxon>lamiids</taxon>
        <taxon>Lamiales</taxon>
        <taxon>Gesneriaceae</taxon>
        <taxon>Didymocarpoideae</taxon>
        <taxon>Trichosporeae</taxon>
        <taxon>Loxocarpinae</taxon>
        <taxon>Dorcoceras</taxon>
    </lineage>
</organism>
<reference evidence="1 2" key="1">
    <citation type="journal article" date="2015" name="Proc. Natl. Acad. Sci. U.S.A.">
        <title>The resurrection genome of Boea hygrometrica: A blueprint for survival of dehydration.</title>
        <authorList>
            <person name="Xiao L."/>
            <person name="Yang G."/>
            <person name="Zhang L."/>
            <person name="Yang X."/>
            <person name="Zhao S."/>
            <person name="Ji Z."/>
            <person name="Zhou Q."/>
            <person name="Hu M."/>
            <person name="Wang Y."/>
            <person name="Chen M."/>
            <person name="Xu Y."/>
            <person name="Jin H."/>
            <person name="Xiao X."/>
            <person name="Hu G."/>
            <person name="Bao F."/>
            <person name="Hu Y."/>
            <person name="Wan P."/>
            <person name="Li L."/>
            <person name="Deng X."/>
            <person name="Kuang T."/>
            <person name="Xiang C."/>
            <person name="Zhu J.K."/>
            <person name="Oliver M.J."/>
            <person name="He Y."/>
        </authorList>
    </citation>
    <scope>NUCLEOTIDE SEQUENCE [LARGE SCALE GENOMIC DNA]</scope>
    <source>
        <strain evidence="2">cv. XS01</strain>
    </source>
</reference>
<dbReference type="EMBL" id="KV010626">
    <property type="protein sequence ID" value="KZV27549.1"/>
    <property type="molecule type" value="Genomic_DNA"/>
</dbReference>
<name>A0A2Z7AZS1_9LAMI</name>
<evidence type="ECO:0000313" key="2">
    <source>
        <dbReference type="Proteomes" id="UP000250235"/>
    </source>
</evidence>
<accession>A0A2Z7AZS1</accession>
<proteinExistence type="predicted"/>
<keyword evidence="2" id="KW-1185">Reference proteome</keyword>
<dbReference type="Proteomes" id="UP000250235">
    <property type="component" value="Unassembled WGS sequence"/>
</dbReference>
<sequence>MDRPSCRYTPSMSRRQLFPDMQPDRYLETDDMHLYKRGDSFNWSNFLDMDWISSSGNSCEEETYERSSLIGSLSTGLSSCEPEASSANLSGSLLKGKEPADEDIGSGMLTGFSKRFVQWVTHGDLLFP</sequence>
<gene>
    <name evidence="1" type="ORF">F511_04600</name>
</gene>
<protein>
    <submittedName>
        <fullName evidence="1">Phosphoinositide phosphatase family protein isoform 1</fullName>
    </submittedName>
</protein>
<evidence type="ECO:0000313" key="1">
    <source>
        <dbReference type="EMBL" id="KZV27549.1"/>
    </source>
</evidence>